<dbReference type="InterPro" id="IPR051913">
    <property type="entry name" value="GH2_Domain-Containing"/>
</dbReference>
<gene>
    <name evidence="8" type="ORF">FEM55_12160</name>
</gene>
<feature type="signal peptide" evidence="4">
    <location>
        <begin position="1"/>
        <end position="21"/>
    </location>
</feature>
<dbReference type="Pfam" id="PF02836">
    <property type="entry name" value="Glyco_hydro_2_C"/>
    <property type="match status" value="1"/>
</dbReference>
<dbReference type="Gene3D" id="2.60.120.260">
    <property type="entry name" value="Galactose-binding domain-like"/>
    <property type="match status" value="1"/>
</dbReference>
<dbReference type="InterPro" id="IPR017853">
    <property type="entry name" value="GH"/>
</dbReference>
<dbReference type="RefSeq" id="WP_138281581.1">
    <property type="nucleotide sequence ID" value="NZ_BMGE01000002.1"/>
</dbReference>
<keyword evidence="9" id="KW-1185">Reference proteome</keyword>
<dbReference type="AlphaFoldDB" id="A0A5R9KFS3"/>
<dbReference type="InterPro" id="IPR006102">
    <property type="entry name" value="Ig-like_GH2"/>
</dbReference>
<organism evidence="8 9">
    <name type="scientific">Dyadobacter sediminis</name>
    <dbReference type="NCBI Taxonomy" id="1493691"/>
    <lineage>
        <taxon>Bacteria</taxon>
        <taxon>Pseudomonadati</taxon>
        <taxon>Bacteroidota</taxon>
        <taxon>Cytophagia</taxon>
        <taxon>Cytophagales</taxon>
        <taxon>Spirosomataceae</taxon>
        <taxon>Dyadobacter</taxon>
    </lineage>
</organism>
<dbReference type="PANTHER" id="PTHR42732:SF2">
    <property type="entry name" value="BETA-MANNOSIDASE"/>
    <property type="match status" value="1"/>
</dbReference>
<dbReference type="GO" id="GO:0004553">
    <property type="term" value="F:hydrolase activity, hydrolyzing O-glycosyl compounds"/>
    <property type="evidence" value="ECO:0007669"/>
    <property type="project" value="InterPro"/>
</dbReference>
<dbReference type="InterPro" id="IPR006104">
    <property type="entry name" value="Glyco_hydro_2_N"/>
</dbReference>
<evidence type="ECO:0000256" key="1">
    <source>
        <dbReference type="ARBA" id="ARBA00007401"/>
    </source>
</evidence>
<evidence type="ECO:0000313" key="8">
    <source>
        <dbReference type="EMBL" id="TLU94955.1"/>
    </source>
</evidence>
<dbReference type="GO" id="GO:0005975">
    <property type="term" value="P:carbohydrate metabolic process"/>
    <property type="evidence" value="ECO:0007669"/>
    <property type="project" value="InterPro"/>
</dbReference>
<keyword evidence="2" id="KW-0378">Hydrolase</keyword>
<dbReference type="Gene3D" id="2.60.40.10">
    <property type="entry name" value="Immunoglobulins"/>
    <property type="match status" value="1"/>
</dbReference>
<dbReference type="Pfam" id="PF00703">
    <property type="entry name" value="Glyco_hydro_2"/>
    <property type="match status" value="1"/>
</dbReference>
<comment type="similarity">
    <text evidence="1">Belongs to the glycosyl hydrolase 2 family.</text>
</comment>
<evidence type="ECO:0000259" key="6">
    <source>
        <dbReference type="Pfam" id="PF02836"/>
    </source>
</evidence>
<feature type="chain" id="PRO_5024400679" evidence="4">
    <location>
        <begin position="22"/>
        <end position="620"/>
    </location>
</feature>
<dbReference type="OrthoDB" id="9801077at2"/>
<dbReference type="InterPro" id="IPR036156">
    <property type="entry name" value="Beta-gal/glucu_dom_sf"/>
</dbReference>
<evidence type="ECO:0000256" key="2">
    <source>
        <dbReference type="ARBA" id="ARBA00022801"/>
    </source>
</evidence>
<protein>
    <submittedName>
        <fullName evidence="8">Beta-galactosidase</fullName>
    </submittedName>
</protein>
<feature type="domain" description="Glycosyl hydrolases family 2 sugar binding" evidence="7">
    <location>
        <begin position="63"/>
        <end position="215"/>
    </location>
</feature>
<dbReference type="SUPFAM" id="SSF49303">
    <property type="entry name" value="beta-Galactosidase/glucuronidase domain"/>
    <property type="match status" value="1"/>
</dbReference>
<evidence type="ECO:0000259" key="7">
    <source>
        <dbReference type="Pfam" id="PF02837"/>
    </source>
</evidence>
<dbReference type="Gene3D" id="3.20.20.80">
    <property type="entry name" value="Glycosidases"/>
    <property type="match status" value="1"/>
</dbReference>
<keyword evidence="4" id="KW-0732">Signal</keyword>
<dbReference type="InterPro" id="IPR006103">
    <property type="entry name" value="Glyco_hydro_2_cat"/>
</dbReference>
<evidence type="ECO:0000256" key="4">
    <source>
        <dbReference type="SAM" id="SignalP"/>
    </source>
</evidence>
<dbReference type="InterPro" id="IPR008979">
    <property type="entry name" value="Galactose-bd-like_sf"/>
</dbReference>
<accession>A0A5R9KFS3</accession>
<feature type="domain" description="Glycoside hydrolase family 2 immunoglobulin-like beta-sandwich" evidence="5">
    <location>
        <begin position="221"/>
        <end position="314"/>
    </location>
</feature>
<evidence type="ECO:0000256" key="3">
    <source>
        <dbReference type="ARBA" id="ARBA00023295"/>
    </source>
</evidence>
<dbReference type="PANTHER" id="PTHR42732">
    <property type="entry name" value="BETA-GALACTOSIDASE"/>
    <property type="match status" value="1"/>
</dbReference>
<reference evidence="8 9" key="1">
    <citation type="submission" date="2019-05" db="EMBL/GenBank/DDBJ databases">
        <authorList>
            <person name="Qu J.-H."/>
        </authorList>
    </citation>
    <scope>NUCLEOTIDE SEQUENCE [LARGE SCALE GENOMIC DNA]</scope>
    <source>
        <strain evidence="8 9">Z12</strain>
    </source>
</reference>
<evidence type="ECO:0000259" key="5">
    <source>
        <dbReference type="Pfam" id="PF00703"/>
    </source>
</evidence>
<name>A0A5R9KFS3_9BACT</name>
<dbReference type="SUPFAM" id="SSF49785">
    <property type="entry name" value="Galactose-binding domain-like"/>
    <property type="match status" value="1"/>
</dbReference>
<proteinExistence type="inferred from homology"/>
<dbReference type="InterPro" id="IPR013783">
    <property type="entry name" value="Ig-like_fold"/>
</dbReference>
<dbReference type="Proteomes" id="UP000309788">
    <property type="component" value="Unassembled WGS sequence"/>
</dbReference>
<sequence>MKKILLLIGAVLLFFNEGTLAQKPAEWKYVEGKIVTQWAEKVNASNPHPEYPRPQMVRKNWMNINGLWNYSILPKSETDAKPATFDGQILVPFAVESALSGVGKTVGKDSILWYQRMVDFNPKLKNERVLLHFGAVDWKCDVFVNGKPAGSHQGGYDPFSLDITALLTKKKQQEISVRVWDPSSDGPQPRGKQIKNPHSIWYTPVTGIWQTVWLETVPASYIAGIKPTPNVDKQTLTVKTDIANAASGDKIRIVASDGSATVAEQEFEAGSNAVLNIANPKLWSPESPFLYDLTISITRNGKVMDEVKSYFAMRKISMQPDANGVQRMMLNNQFLFQYGPLDQGWWPDGLYTAPTDEALKFDIIKTKEMGFNMIRKHVKVEPARWYRYCDELGMLVWQDMPSGDLGNNWEPHPGITGNETEKERTPESEQMYKTEWKAIMDANYHFPSIVVWVPFNEAWGQFKTEEITNWTMQYDPSRLVNSASGGNFFPVGHIMDLHNYPAPAMPRPDLFGAKQVIVLGEFGGLGLPVDQHTWQQKDNWGYQSFKNPEELYNKYESFIGRFEPLIRKGLSAAVYTQTTDVEVEINGLMTYDRKVIKMPETKLKQIHLKLYDPSFVKLKP</sequence>
<evidence type="ECO:0000313" key="9">
    <source>
        <dbReference type="Proteomes" id="UP000309788"/>
    </source>
</evidence>
<dbReference type="Pfam" id="PF02837">
    <property type="entry name" value="Glyco_hydro_2_N"/>
    <property type="match status" value="1"/>
</dbReference>
<dbReference type="SUPFAM" id="SSF51445">
    <property type="entry name" value="(Trans)glycosidases"/>
    <property type="match status" value="1"/>
</dbReference>
<comment type="caution">
    <text evidence="8">The sequence shown here is derived from an EMBL/GenBank/DDBJ whole genome shotgun (WGS) entry which is preliminary data.</text>
</comment>
<feature type="domain" description="Glycoside hydrolase family 2 catalytic" evidence="6">
    <location>
        <begin position="357"/>
        <end position="484"/>
    </location>
</feature>
<dbReference type="EMBL" id="VCEI01000021">
    <property type="protein sequence ID" value="TLU94955.1"/>
    <property type="molecule type" value="Genomic_DNA"/>
</dbReference>
<keyword evidence="3" id="KW-0326">Glycosidase</keyword>